<dbReference type="InterPro" id="IPR002645">
    <property type="entry name" value="STAS_dom"/>
</dbReference>
<sequence>MNESLSWEKAGQTLILKGILDRDRLLPLWQQKEKLLTDINCINVSQLEHVDSTGLALLVRFKHYMQKEEGTELLFSGISERFSTLIMLYDLQEIIIDG</sequence>
<protein>
    <submittedName>
        <fullName evidence="3">Anti-sigma B factor antagonist</fullName>
    </submittedName>
    <submittedName>
        <fullName evidence="2">Lipid asymmetry maintenance protein MlaB</fullName>
    </submittedName>
</protein>
<evidence type="ECO:0000313" key="2">
    <source>
        <dbReference type="EMBL" id="KAA1195598.1"/>
    </source>
</evidence>
<dbReference type="EMBL" id="LJCS01000010">
    <property type="protein sequence ID" value="KOY62886.1"/>
    <property type="molecule type" value="Genomic_DNA"/>
</dbReference>
<reference evidence="2 5" key="2">
    <citation type="submission" date="2019-09" db="EMBL/GenBank/DDBJ databases">
        <title>Whole genome sequence of Photorhabdus heterorhabditis strain ETL (Enterobacteriales: Enterobacteriaceae) a bacterial symbiont of Heterorhabditis zealandica strain ETL (Rhabditida: Heterorhabditidae).</title>
        <authorList>
            <person name="Lulamba T.E."/>
            <person name="Serepa-Dlamini M.H."/>
        </authorList>
    </citation>
    <scope>NUCLEOTIDE SEQUENCE [LARGE SCALE GENOMIC DNA]</scope>
    <source>
        <strain evidence="2 5">ETL</strain>
    </source>
</reference>
<dbReference type="NCBIfam" id="NF033618">
    <property type="entry name" value="mlaB_1"/>
    <property type="match status" value="1"/>
</dbReference>
<feature type="domain" description="STAS" evidence="1">
    <location>
        <begin position="42"/>
        <end position="98"/>
    </location>
</feature>
<dbReference type="Proteomes" id="UP000037727">
    <property type="component" value="Unassembled WGS sequence"/>
</dbReference>
<dbReference type="STRING" id="880156.AM629_05840"/>
<dbReference type="InterPro" id="IPR036513">
    <property type="entry name" value="STAS_dom_sf"/>
</dbReference>
<dbReference type="Proteomes" id="UP000322184">
    <property type="component" value="Unassembled WGS sequence"/>
</dbReference>
<dbReference type="InterPro" id="IPR052746">
    <property type="entry name" value="MlaB_ABC_Transporter"/>
</dbReference>
<name>A0A5B0XAQ0_9GAMM</name>
<dbReference type="InterPro" id="IPR049743">
    <property type="entry name" value="MlaB"/>
</dbReference>
<gene>
    <name evidence="2" type="primary">mlaB</name>
    <name evidence="3" type="ORF">AM629_05840</name>
    <name evidence="2" type="ORF">F0L16_00260</name>
</gene>
<reference evidence="3 4" key="1">
    <citation type="submission" date="2015-09" db="EMBL/GenBank/DDBJ databases">
        <title>Draft genome sequence and assembly of Photorhabdus sp. VMG, a bacterial symbiont associated with Heterorhabditis zealandica.</title>
        <authorList>
            <person name="Naidoo S."/>
            <person name="Featherston J."/>
            <person name="Mothupi B."/>
            <person name="Gray V.M."/>
        </authorList>
    </citation>
    <scope>NUCLEOTIDE SEQUENCE [LARGE SCALE GENOMIC DNA]</scope>
    <source>
        <strain evidence="3 4">VMG</strain>
    </source>
</reference>
<accession>A0A5B0XAQ0</accession>
<dbReference type="SUPFAM" id="SSF52091">
    <property type="entry name" value="SpoIIaa-like"/>
    <property type="match status" value="1"/>
</dbReference>
<organism evidence="2 5">
    <name type="scientific">Photorhabdus heterorhabditis</name>
    <dbReference type="NCBI Taxonomy" id="880156"/>
    <lineage>
        <taxon>Bacteria</taxon>
        <taxon>Pseudomonadati</taxon>
        <taxon>Pseudomonadota</taxon>
        <taxon>Gammaproteobacteria</taxon>
        <taxon>Enterobacterales</taxon>
        <taxon>Morganellaceae</taxon>
        <taxon>Photorhabdus</taxon>
    </lineage>
</organism>
<evidence type="ECO:0000259" key="1">
    <source>
        <dbReference type="PROSITE" id="PS50801"/>
    </source>
</evidence>
<evidence type="ECO:0000313" key="3">
    <source>
        <dbReference type="EMBL" id="KOY62886.1"/>
    </source>
</evidence>
<evidence type="ECO:0000313" key="4">
    <source>
        <dbReference type="Proteomes" id="UP000037727"/>
    </source>
</evidence>
<dbReference type="AlphaFoldDB" id="A0A5B0XAQ0"/>
<dbReference type="PROSITE" id="PS50801">
    <property type="entry name" value="STAS"/>
    <property type="match status" value="1"/>
</dbReference>
<dbReference type="PANTHER" id="PTHR35849">
    <property type="entry name" value="BLR2341 PROTEIN"/>
    <property type="match status" value="1"/>
</dbReference>
<keyword evidence="4" id="KW-1185">Reference proteome</keyword>
<dbReference type="EMBL" id="VTUW01000001">
    <property type="protein sequence ID" value="KAA1195598.1"/>
    <property type="molecule type" value="Genomic_DNA"/>
</dbReference>
<dbReference type="InterPro" id="IPR058548">
    <property type="entry name" value="MlaB-like_STAS"/>
</dbReference>
<dbReference type="Pfam" id="PF13466">
    <property type="entry name" value="STAS_2"/>
    <property type="match status" value="1"/>
</dbReference>
<evidence type="ECO:0000313" key="5">
    <source>
        <dbReference type="Proteomes" id="UP000322184"/>
    </source>
</evidence>
<dbReference type="Gene3D" id="3.30.750.24">
    <property type="entry name" value="STAS domain"/>
    <property type="match status" value="1"/>
</dbReference>
<dbReference type="PANTHER" id="PTHR35849:SF1">
    <property type="entry name" value="INTERMEMBRANE PHOSPHOLIPID TRANSPORT SYSTEM BINDING PROTEIN MLAB"/>
    <property type="match status" value="1"/>
</dbReference>
<dbReference type="OrthoDB" id="5687860at2"/>
<dbReference type="RefSeq" id="WP_054477012.1">
    <property type="nucleotide sequence ID" value="NZ_CAWMRL010000010.1"/>
</dbReference>
<proteinExistence type="predicted"/>
<comment type="caution">
    <text evidence="2">The sequence shown here is derived from an EMBL/GenBank/DDBJ whole genome shotgun (WGS) entry which is preliminary data.</text>
</comment>